<gene>
    <name evidence="1" type="ORF">O6H91_04G034900</name>
</gene>
<dbReference type="EMBL" id="CM055095">
    <property type="protein sequence ID" value="KAJ7558350.1"/>
    <property type="molecule type" value="Genomic_DNA"/>
</dbReference>
<dbReference type="Proteomes" id="UP001162992">
    <property type="component" value="Chromosome 4"/>
</dbReference>
<keyword evidence="2" id="KW-1185">Reference proteome</keyword>
<protein>
    <submittedName>
        <fullName evidence="1">Uncharacterized protein</fullName>
    </submittedName>
</protein>
<sequence length="317" mass="35711">MGKTNYDIASVVLTSAEWVASRATHVSINTAAIAKVVERMDGEIPTVMWDFEGIHFFDNGPLTAQYLLVLDALNFCFWPDEELQYDHLAEGLKNALLADDTVLDAHRLQSYTGPKLRELLHWPRNLPLEEERARLLREVGAELEKSFGGKASNLVLSAKGSAVALLDLITRHFPGFRDSCVYKGHQIFIYKRAQIFVADLWGAFKGQGLGAFKDIACITMFADYVVPAVLRHWGILEYSPKLANSIDSYQEIAAGTEEEVEIRACTIAAVERLREQFVSRTGKEVLSVQIDWWLWSSGLPRALELELPFHHTLTINY</sequence>
<comment type="caution">
    <text evidence="1">The sequence shown here is derived from an EMBL/GenBank/DDBJ whole genome shotgun (WGS) entry which is preliminary data.</text>
</comment>
<accession>A0ACC2DW53</accession>
<evidence type="ECO:0000313" key="2">
    <source>
        <dbReference type="Proteomes" id="UP001162992"/>
    </source>
</evidence>
<reference evidence="2" key="1">
    <citation type="journal article" date="2024" name="Proc. Natl. Acad. Sci. U.S.A.">
        <title>Extraordinary preservation of gene collinearity over three hundred million years revealed in homosporous lycophytes.</title>
        <authorList>
            <person name="Li C."/>
            <person name="Wickell D."/>
            <person name="Kuo L.Y."/>
            <person name="Chen X."/>
            <person name="Nie B."/>
            <person name="Liao X."/>
            <person name="Peng D."/>
            <person name="Ji J."/>
            <person name="Jenkins J."/>
            <person name="Williams M."/>
            <person name="Shu S."/>
            <person name="Plott C."/>
            <person name="Barry K."/>
            <person name="Rajasekar S."/>
            <person name="Grimwood J."/>
            <person name="Han X."/>
            <person name="Sun S."/>
            <person name="Hou Z."/>
            <person name="He W."/>
            <person name="Dai G."/>
            <person name="Sun C."/>
            <person name="Schmutz J."/>
            <person name="Leebens-Mack J.H."/>
            <person name="Li F.W."/>
            <person name="Wang L."/>
        </authorList>
    </citation>
    <scope>NUCLEOTIDE SEQUENCE [LARGE SCALE GENOMIC DNA]</scope>
    <source>
        <strain evidence="2">cv. PW_Plant_1</strain>
    </source>
</reference>
<name>A0ACC2DW53_DIPCM</name>
<evidence type="ECO:0000313" key="1">
    <source>
        <dbReference type="EMBL" id="KAJ7558350.1"/>
    </source>
</evidence>
<organism evidence="1 2">
    <name type="scientific">Diphasiastrum complanatum</name>
    <name type="common">Issler's clubmoss</name>
    <name type="synonym">Lycopodium complanatum</name>
    <dbReference type="NCBI Taxonomy" id="34168"/>
    <lineage>
        <taxon>Eukaryota</taxon>
        <taxon>Viridiplantae</taxon>
        <taxon>Streptophyta</taxon>
        <taxon>Embryophyta</taxon>
        <taxon>Tracheophyta</taxon>
        <taxon>Lycopodiopsida</taxon>
        <taxon>Lycopodiales</taxon>
        <taxon>Lycopodiaceae</taxon>
        <taxon>Lycopodioideae</taxon>
        <taxon>Diphasiastrum</taxon>
    </lineage>
</organism>
<proteinExistence type="predicted"/>